<keyword evidence="6" id="KW-1185">Reference proteome</keyword>
<dbReference type="Proteomes" id="UP000000311">
    <property type="component" value="Unassembled WGS sequence"/>
</dbReference>
<dbReference type="AlphaFoldDB" id="E2B0T0"/>
<dbReference type="PANTHER" id="PTHR45882:SF3">
    <property type="entry name" value="PITUITARY HOMEOBOX HOMOLOG PTX1"/>
    <property type="match status" value="1"/>
</dbReference>
<dbReference type="InterPro" id="IPR003654">
    <property type="entry name" value="OAR_dom"/>
</dbReference>
<dbReference type="OrthoDB" id="6159439at2759"/>
<evidence type="ECO:0000256" key="2">
    <source>
        <dbReference type="ARBA" id="ARBA00022473"/>
    </source>
</evidence>
<feature type="domain" description="OAR" evidence="4">
    <location>
        <begin position="289"/>
        <end position="302"/>
    </location>
</feature>
<dbReference type="InParanoid" id="E2B0T0"/>
<dbReference type="GO" id="GO:0009653">
    <property type="term" value="P:anatomical structure morphogenesis"/>
    <property type="evidence" value="ECO:0007669"/>
    <property type="project" value="TreeGrafter"/>
</dbReference>
<dbReference type="PANTHER" id="PTHR45882">
    <property type="entry name" value="PITUITARY HOMEOBOX HOMOLOG PTX1"/>
    <property type="match status" value="1"/>
</dbReference>
<dbReference type="GO" id="GO:0000978">
    <property type="term" value="F:RNA polymerase II cis-regulatory region sequence-specific DNA binding"/>
    <property type="evidence" value="ECO:0007669"/>
    <property type="project" value="TreeGrafter"/>
</dbReference>
<feature type="compositionally biased region" description="Low complexity" evidence="3">
    <location>
        <begin position="317"/>
        <end position="346"/>
    </location>
</feature>
<organism evidence="6">
    <name type="scientific">Camponotus floridanus</name>
    <name type="common">Florida carpenter ant</name>
    <dbReference type="NCBI Taxonomy" id="104421"/>
    <lineage>
        <taxon>Eukaryota</taxon>
        <taxon>Metazoa</taxon>
        <taxon>Ecdysozoa</taxon>
        <taxon>Arthropoda</taxon>
        <taxon>Hexapoda</taxon>
        <taxon>Insecta</taxon>
        <taxon>Pterygota</taxon>
        <taxon>Neoptera</taxon>
        <taxon>Endopterygota</taxon>
        <taxon>Hymenoptera</taxon>
        <taxon>Apocrita</taxon>
        <taxon>Aculeata</taxon>
        <taxon>Formicoidea</taxon>
        <taxon>Formicidae</taxon>
        <taxon>Formicinae</taxon>
        <taxon>Camponotus</taxon>
    </lineage>
</organism>
<dbReference type="Gene3D" id="1.10.10.60">
    <property type="entry name" value="Homeodomain-like"/>
    <property type="match status" value="1"/>
</dbReference>
<gene>
    <name evidence="5" type="ORF">EAG_09391</name>
</gene>
<dbReference type="GO" id="GO:0000981">
    <property type="term" value="F:DNA-binding transcription factor activity, RNA polymerase II-specific"/>
    <property type="evidence" value="ECO:0007669"/>
    <property type="project" value="TreeGrafter"/>
</dbReference>
<dbReference type="STRING" id="104421.E2B0T0"/>
<keyword evidence="2" id="KW-0217">Developmental protein</keyword>
<accession>E2B0T0</accession>
<proteinExistence type="predicted"/>
<reference evidence="5 6" key="1">
    <citation type="journal article" date="2010" name="Science">
        <title>Genomic comparison of the ants Camponotus floridanus and Harpegnathos saltator.</title>
        <authorList>
            <person name="Bonasio R."/>
            <person name="Zhang G."/>
            <person name="Ye C."/>
            <person name="Mutti N.S."/>
            <person name="Fang X."/>
            <person name="Qin N."/>
            <person name="Donahue G."/>
            <person name="Yang P."/>
            <person name="Li Q."/>
            <person name="Li C."/>
            <person name="Zhang P."/>
            <person name="Huang Z."/>
            <person name="Berger S.L."/>
            <person name="Reinberg D."/>
            <person name="Wang J."/>
            <person name="Liebig J."/>
        </authorList>
    </citation>
    <scope>NUCLEOTIDE SEQUENCE [LARGE SCALE GENOMIC DNA]</scope>
    <source>
        <strain evidence="6">C129</strain>
    </source>
</reference>
<evidence type="ECO:0000313" key="6">
    <source>
        <dbReference type="Proteomes" id="UP000000311"/>
    </source>
</evidence>
<feature type="region of interest" description="Disordered" evidence="3">
    <location>
        <begin position="316"/>
        <end position="347"/>
    </location>
</feature>
<evidence type="ECO:0000259" key="4">
    <source>
        <dbReference type="PROSITE" id="PS50803"/>
    </source>
</evidence>
<dbReference type="InterPro" id="IPR001356">
    <property type="entry name" value="HD"/>
</dbReference>
<dbReference type="OMA" id="WHGIPAT"/>
<evidence type="ECO:0000256" key="3">
    <source>
        <dbReference type="SAM" id="MobiDB-lite"/>
    </source>
</evidence>
<name>E2B0T0_CAMFO</name>
<keyword evidence="5" id="KW-0371">Homeobox</keyword>
<evidence type="ECO:0000256" key="1">
    <source>
        <dbReference type="ARBA" id="ARBA00004123"/>
    </source>
</evidence>
<dbReference type="GO" id="GO:0005634">
    <property type="term" value="C:nucleus"/>
    <property type="evidence" value="ECO:0007669"/>
    <property type="project" value="UniProtKB-SubCell"/>
</dbReference>
<dbReference type="CDD" id="cd00086">
    <property type="entry name" value="homeodomain"/>
    <property type="match status" value="1"/>
</dbReference>
<dbReference type="EMBL" id="GL444666">
    <property type="protein sequence ID" value="EFN60752.1"/>
    <property type="molecule type" value="Genomic_DNA"/>
</dbReference>
<sequence length="448" mass="46789">MEQIAVTRRTRSPMLSHGITVNGPVPVFKGVYIEPSARAHANGSELEAYTVARGRDLMRFYCPNDVTGPLFSEPVARRETVDSIYRVSIPDYALTFFNAVEKSVWFKNRRAKWRKKERNAMNAAAQAAADFKSGFSTGVMNGFITQPFPDPDTLYSSYSTIGQYNNWAAKVPSPLSGKSFPWMNTLGSVVPTASHHHHHAQVSPVNPFNSAATSVAGSHVGGMSVSVGQAATSMLPGMSSGLGVASSPVAASGAACPYAAPAAPHHPYGPPVYTPHHRSPDSCTVMTSSSIASLRMKAKQHSSGYGGGGGITGGTTAGSISPVSSRASSAASPTLSSTPSSTTSHPHYLMYDEDGTAADQKLEVDERSVIDASSMVNPEQVVTAGGIGVGVGIGVGGPGTATGSGTGLTGYWQHATTATSYWPSLFDCWTTPPIASGSQTLSLPRDDD</sequence>
<dbReference type="Pfam" id="PF03826">
    <property type="entry name" value="OAR"/>
    <property type="match status" value="1"/>
</dbReference>
<evidence type="ECO:0000313" key="5">
    <source>
        <dbReference type="EMBL" id="EFN60752.1"/>
    </source>
</evidence>
<dbReference type="PROSITE" id="PS50803">
    <property type="entry name" value="OAR"/>
    <property type="match status" value="1"/>
</dbReference>
<protein>
    <submittedName>
        <fullName evidence="5">Pituitary homeobox 1-like protein</fullName>
    </submittedName>
</protein>
<comment type="subcellular location">
    <subcellularLocation>
        <location evidence="1">Nucleus</location>
    </subcellularLocation>
</comment>